<sequence>MGVTALLSGTLVADVVITTDGSRLVGEVVGMEDGNLTLLTKYAGNVRVSLPEITSIQTENPAYLRLEDNQTMEGIVAPADAGKLNVGVPPVLVELENLRHLWRESEQDPVTVAKDKLSKANRMKWKNSMGFDLTGSSGNTEDFGLGLRADSTYGNKLRAVDLYLSYNNSHKENVTIVDETKGGAEYASQFTDHLGWYAKTDLESDRLEEIDIRATVASGLKYIFWNEEDRTLSLRAGAAFRYEAYQEGSGNDLDDPAIDFGIEHSRRVSDLLSVETDVTIVPSITDFSNYLLTQDSALVVPLGKESPWKLRSGLANSYNSTPAPGKEGLDLKYYIRLVYSWE</sequence>
<evidence type="ECO:0000313" key="1">
    <source>
        <dbReference type="EMBL" id="SVB74460.1"/>
    </source>
</evidence>
<evidence type="ECO:0008006" key="2">
    <source>
        <dbReference type="Google" id="ProtNLM"/>
    </source>
</evidence>
<dbReference type="AlphaFoldDB" id="A0A382GH01"/>
<dbReference type="InterPro" id="IPR007433">
    <property type="entry name" value="DUF481"/>
</dbReference>
<reference evidence="1" key="1">
    <citation type="submission" date="2018-05" db="EMBL/GenBank/DDBJ databases">
        <authorList>
            <person name="Lanie J.A."/>
            <person name="Ng W.-L."/>
            <person name="Kazmierczak K.M."/>
            <person name="Andrzejewski T.M."/>
            <person name="Davidsen T.M."/>
            <person name="Wayne K.J."/>
            <person name="Tettelin H."/>
            <person name="Glass J.I."/>
            <person name="Rusch D."/>
            <person name="Podicherti R."/>
            <person name="Tsui H.-C.T."/>
            <person name="Winkler M.E."/>
        </authorList>
    </citation>
    <scope>NUCLEOTIDE SEQUENCE</scope>
</reference>
<protein>
    <recommendedName>
        <fullName evidence="2">DUF481 domain-containing protein</fullName>
    </recommendedName>
</protein>
<name>A0A382GH01_9ZZZZ</name>
<gene>
    <name evidence="1" type="ORF">METZ01_LOCUS227314</name>
</gene>
<dbReference type="EMBL" id="UINC01055504">
    <property type="protein sequence ID" value="SVB74460.1"/>
    <property type="molecule type" value="Genomic_DNA"/>
</dbReference>
<dbReference type="Pfam" id="PF04338">
    <property type="entry name" value="DUF481"/>
    <property type="match status" value="1"/>
</dbReference>
<proteinExistence type="predicted"/>
<organism evidence="1">
    <name type="scientific">marine metagenome</name>
    <dbReference type="NCBI Taxonomy" id="408172"/>
    <lineage>
        <taxon>unclassified sequences</taxon>
        <taxon>metagenomes</taxon>
        <taxon>ecological metagenomes</taxon>
    </lineage>
</organism>
<accession>A0A382GH01</accession>